<accession>A0A0K2VV66</accession>
<dbReference type="Proteomes" id="UP000182888">
    <property type="component" value="Unassembled WGS sequence"/>
</dbReference>
<dbReference type="AlphaFoldDB" id="A0A0K2VV66"/>
<gene>
    <name evidence="1" type="ORF">MPL1032_180385</name>
</gene>
<protein>
    <submittedName>
        <fullName evidence="1">Uncharacterized protein</fullName>
    </submittedName>
</protein>
<name>A0A0K2VV66_MESPL</name>
<dbReference type="EMBL" id="CCND01000010">
    <property type="protein sequence ID" value="CDX54149.1"/>
    <property type="molecule type" value="Genomic_DNA"/>
</dbReference>
<organism evidence="1 2">
    <name type="scientific">Mesorhizobium plurifarium</name>
    <dbReference type="NCBI Taxonomy" id="69974"/>
    <lineage>
        <taxon>Bacteria</taxon>
        <taxon>Pseudomonadati</taxon>
        <taxon>Pseudomonadota</taxon>
        <taxon>Alphaproteobacteria</taxon>
        <taxon>Hyphomicrobiales</taxon>
        <taxon>Phyllobacteriaceae</taxon>
        <taxon>Mesorhizobium</taxon>
    </lineage>
</organism>
<evidence type="ECO:0000313" key="1">
    <source>
        <dbReference type="EMBL" id="CDX54149.1"/>
    </source>
</evidence>
<sequence length="68" mass="7223">MQAPTLPAGSPPASLHIARFPSRTGHFFKMWRHSGEAGLQTAASSASGAHVLKYAPLRFSDPTVFDSA</sequence>
<evidence type="ECO:0000313" key="2">
    <source>
        <dbReference type="Proteomes" id="UP000182888"/>
    </source>
</evidence>
<reference evidence="2" key="1">
    <citation type="submission" date="2014-08" db="EMBL/GenBank/DDBJ databases">
        <authorList>
            <person name="Edwards T."/>
        </authorList>
    </citation>
    <scope>NUCLEOTIDE SEQUENCE [LARGE SCALE GENOMIC DNA]</scope>
</reference>
<proteinExistence type="predicted"/>